<reference evidence="3" key="1">
    <citation type="journal article" date="2019" name="Int. J. Syst. Evol. Microbiol.">
        <title>The Global Catalogue of Microorganisms (GCM) 10K type strain sequencing project: providing services to taxonomists for standard genome sequencing and annotation.</title>
        <authorList>
            <consortium name="The Broad Institute Genomics Platform"/>
            <consortium name="The Broad Institute Genome Sequencing Center for Infectious Disease"/>
            <person name="Wu L."/>
            <person name="Ma J."/>
        </authorList>
    </citation>
    <scope>NUCLEOTIDE SEQUENCE [LARGE SCALE GENOMIC DNA]</scope>
    <source>
        <strain evidence="3">CGMCC 4.7246</strain>
    </source>
</reference>
<dbReference type="RefSeq" id="WP_380643630.1">
    <property type="nucleotide sequence ID" value="NZ_JBHSQO010000082.1"/>
</dbReference>
<gene>
    <name evidence="2" type="ORF">ACFP3R_37085</name>
</gene>
<proteinExistence type="predicted"/>
<name>A0ABW1PHV5_9PSEU</name>
<keyword evidence="3" id="KW-1185">Reference proteome</keyword>
<organism evidence="2 3">
    <name type="scientific">Saccharothrix lopnurensis</name>
    <dbReference type="NCBI Taxonomy" id="1670621"/>
    <lineage>
        <taxon>Bacteria</taxon>
        <taxon>Bacillati</taxon>
        <taxon>Actinomycetota</taxon>
        <taxon>Actinomycetes</taxon>
        <taxon>Pseudonocardiales</taxon>
        <taxon>Pseudonocardiaceae</taxon>
        <taxon>Saccharothrix</taxon>
    </lineage>
</organism>
<keyword evidence="1" id="KW-0812">Transmembrane</keyword>
<evidence type="ECO:0000256" key="1">
    <source>
        <dbReference type="SAM" id="Phobius"/>
    </source>
</evidence>
<dbReference type="EMBL" id="JBHSQO010000082">
    <property type="protein sequence ID" value="MFC6094909.1"/>
    <property type="molecule type" value="Genomic_DNA"/>
</dbReference>
<comment type="caution">
    <text evidence="2">The sequence shown here is derived from an EMBL/GenBank/DDBJ whole genome shotgun (WGS) entry which is preliminary data.</text>
</comment>
<evidence type="ECO:0000313" key="2">
    <source>
        <dbReference type="EMBL" id="MFC6094909.1"/>
    </source>
</evidence>
<dbReference type="Proteomes" id="UP001596220">
    <property type="component" value="Unassembled WGS sequence"/>
</dbReference>
<keyword evidence="1" id="KW-0472">Membrane</keyword>
<protein>
    <submittedName>
        <fullName evidence="2">Uncharacterized protein</fullName>
    </submittedName>
</protein>
<keyword evidence="1" id="KW-1133">Transmembrane helix</keyword>
<evidence type="ECO:0000313" key="3">
    <source>
        <dbReference type="Proteomes" id="UP001596220"/>
    </source>
</evidence>
<accession>A0ABW1PHV5</accession>
<sequence>MKEMLWGIGGIMGGFALSVLWWYFVTHVLAPSLNFSKQVGRLTSVEGRSVYRIKVKNVGRRAVIDLTVSVTMHFRGISLYQDKEAGNNLVQFDIPVSVPYSVYLRPGRNRILRIDFSEAMNEFSRGESTSTGRLLVKSLYPVESQWISVTFESLLRQSRGSYFTASVLCYDEWSGARKVFISPSYGVDDIVPGVFNELDIKPDIPK</sequence>
<feature type="transmembrane region" description="Helical" evidence="1">
    <location>
        <begin position="5"/>
        <end position="24"/>
    </location>
</feature>